<organism evidence="1 2">
    <name type="scientific">Lysinimonas soli</name>
    <dbReference type="NCBI Taxonomy" id="1074233"/>
    <lineage>
        <taxon>Bacteria</taxon>
        <taxon>Bacillati</taxon>
        <taxon>Actinomycetota</taxon>
        <taxon>Actinomycetes</taxon>
        <taxon>Micrococcales</taxon>
        <taxon>Microbacteriaceae</taxon>
        <taxon>Lysinimonas</taxon>
    </lineage>
</organism>
<gene>
    <name evidence="1" type="ORF">ACFPJ4_06885</name>
</gene>
<evidence type="ECO:0000313" key="2">
    <source>
        <dbReference type="Proteomes" id="UP001596039"/>
    </source>
</evidence>
<keyword evidence="2" id="KW-1185">Reference proteome</keyword>
<dbReference type="RefSeq" id="WP_386739623.1">
    <property type="nucleotide sequence ID" value="NZ_JBHSMG010000001.1"/>
</dbReference>
<dbReference type="Gene3D" id="3.40.50.1010">
    <property type="entry name" value="5'-nuclease"/>
    <property type="match status" value="1"/>
</dbReference>
<protein>
    <recommendedName>
        <fullName evidence="3">PIN domain-containing protein</fullName>
    </recommendedName>
</protein>
<evidence type="ECO:0000313" key="1">
    <source>
        <dbReference type="EMBL" id="MFC5501963.1"/>
    </source>
</evidence>
<evidence type="ECO:0008006" key="3">
    <source>
        <dbReference type="Google" id="ProtNLM"/>
    </source>
</evidence>
<reference evidence="2" key="1">
    <citation type="journal article" date="2019" name="Int. J. Syst. Evol. Microbiol.">
        <title>The Global Catalogue of Microorganisms (GCM) 10K type strain sequencing project: providing services to taxonomists for standard genome sequencing and annotation.</title>
        <authorList>
            <consortium name="The Broad Institute Genomics Platform"/>
            <consortium name="The Broad Institute Genome Sequencing Center for Infectious Disease"/>
            <person name="Wu L."/>
            <person name="Ma J."/>
        </authorList>
    </citation>
    <scope>NUCLEOTIDE SEQUENCE [LARGE SCALE GENOMIC DNA]</scope>
    <source>
        <strain evidence="2">CGMCC 4.6997</strain>
    </source>
</reference>
<dbReference type="Proteomes" id="UP001596039">
    <property type="component" value="Unassembled WGS sequence"/>
</dbReference>
<comment type="caution">
    <text evidence="1">The sequence shown here is derived from an EMBL/GenBank/DDBJ whole genome shotgun (WGS) entry which is preliminary data.</text>
</comment>
<name>A0ABW0NPS1_9MICO</name>
<sequence>MTRYAIDAPTAIRLVRDDVAVSAEHQLVAPKLLHSHALSQLYRDVRAGSLSREDARRMLDGITTMRIRLLADRVSRATAWRVAEQLGWDDTALAEYIAVAQLQADAFVTLDGQLASEVNGIVAVEPFEVLLRNAPPAG</sequence>
<dbReference type="EMBL" id="JBHSMG010000001">
    <property type="protein sequence ID" value="MFC5501963.1"/>
    <property type="molecule type" value="Genomic_DNA"/>
</dbReference>
<proteinExistence type="predicted"/>
<accession>A0ABW0NPS1</accession>